<evidence type="ECO:0000259" key="8">
    <source>
        <dbReference type="PROSITE" id="PS51332"/>
    </source>
</evidence>
<keyword evidence="4" id="KW-0479">Metal-binding</keyword>
<dbReference type="Gene3D" id="3.20.20.240">
    <property type="entry name" value="Methylmalonyl-CoA mutase"/>
    <property type="match status" value="1"/>
</dbReference>
<evidence type="ECO:0000313" key="9">
    <source>
        <dbReference type="EMBL" id="ETX05641.1"/>
    </source>
</evidence>
<evidence type="ECO:0000256" key="3">
    <source>
        <dbReference type="ARBA" id="ARBA00022628"/>
    </source>
</evidence>
<dbReference type="GO" id="GO:0031419">
    <property type="term" value="F:cobalamin binding"/>
    <property type="evidence" value="ECO:0007669"/>
    <property type="project" value="UniProtKB-KW"/>
</dbReference>
<dbReference type="InterPro" id="IPR006099">
    <property type="entry name" value="MeMalonylCoA_mutase_a/b_cat"/>
</dbReference>
<dbReference type="HOGENOM" id="CLU_009523_3_1_7"/>
<proteinExistence type="inferred from homology"/>
<dbReference type="CDD" id="cd02071">
    <property type="entry name" value="MM_CoA_mut_B12_BD"/>
    <property type="match status" value="1"/>
</dbReference>
<accession>W4M6S4</accession>
<dbReference type="GO" id="GO:0046872">
    <property type="term" value="F:metal ion binding"/>
    <property type="evidence" value="ECO:0007669"/>
    <property type="project" value="UniProtKB-KW"/>
</dbReference>
<gene>
    <name evidence="9" type="ORF">ETSY2_21780</name>
</gene>
<dbReference type="Pfam" id="PF01642">
    <property type="entry name" value="MM_CoA_mutase"/>
    <property type="match status" value="1"/>
</dbReference>
<evidence type="ECO:0000256" key="5">
    <source>
        <dbReference type="ARBA" id="ARBA00023235"/>
    </source>
</evidence>
<evidence type="ECO:0000256" key="1">
    <source>
        <dbReference type="ARBA" id="ARBA00001922"/>
    </source>
</evidence>
<reference evidence="9 10" key="1">
    <citation type="journal article" date="2014" name="Nature">
        <title>An environmental bacterial taxon with a large and distinct metabolic repertoire.</title>
        <authorList>
            <person name="Wilson M.C."/>
            <person name="Mori T."/>
            <person name="Ruckert C."/>
            <person name="Uria A.R."/>
            <person name="Helf M.J."/>
            <person name="Takada K."/>
            <person name="Gernert C."/>
            <person name="Steffens U.A."/>
            <person name="Heycke N."/>
            <person name="Schmitt S."/>
            <person name="Rinke C."/>
            <person name="Helfrich E.J."/>
            <person name="Brachmann A.O."/>
            <person name="Gurgui C."/>
            <person name="Wakimoto T."/>
            <person name="Kracht M."/>
            <person name="Crusemann M."/>
            <person name="Hentschel U."/>
            <person name="Abe I."/>
            <person name="Matsunaga S."/>
            <person name="Kalinowski J."/>
            <person name="Takeyama H."/>
            <person name="Piel J."/>
        </authorList>
    </citation>
    <scope>NUCLEOTIDE SEQUENCE [LARGE SCALE GENOMIC DNA]</scope>
    <source>
        <strain evidence="10">TSY2</strain>
    </source>
</reference>
<dbReference type="InterPro" id="IPR006098">
    <property type="entry name" value="MMCoA_mutase_a_cat"/>
</dbReference>
<keyword evidence="5" id="KW-0413">Isomerase</keyword>
<dbReference type="PANTHER" id="PTHR48101">
    <property type="entry name" value="METHYLMALONYL-COA MUTASE, MITOCHONDRIAL-RELATED"/>
    <property type="match status" value="1"/>
</dbReference>
<dbReference type="NCBIfam" id="TIGR00641">
    <property type="entry name" value="acid_CoA_mut_N"/>
    <property type="match status" value="1"/>
</dbReference>
<dbReference type="AlphaFoldDB" id="W4M6S4"/>
<feature type="domain" description="B12-binding" evidence="8">
    <location>
        <begin position="570"/>
        <end position="693"/>
    </location>
</feature>
<dbReference type="InterPro" id="IPR006159">
    <property type="entry name" value="Acid_CoA_mut_C"/>
</dbReference>
<dbReference type="InterPro" id="IPR016176">
    <property type="entry name" value="Cbl-dep_enz_cat"/>
</dbReference>
<dbReference type="SUPFAM" id="SSF52242">
    <property type="entry name" value="Cobalamin (vitamin B12)-binding domain"/>
    <property type="match status" value="1"/>
</dbReference>
<protein>
    <recommendedName>
        <fullName evidence="8">B12-binding domain-containing protein</fullName>
    </recommendedName>
</protein>
<evidence type="ECO:0000313" key="10">
    <source>
        <dbReference type="Proteomes" id="UP000019140"/>
    </source>
</evidence>
<organism evidence="9 10">
    <name type="scientific">Candidatus Entotheonella gemina</name>
    <dbReference type="NCBI Taxonomy" id="1429439"/>
    <lineage>
        <taxon>Bacteria</taxon>
        <taxon>Pseudomonadati</taxon>
        <taxon>Nitrospinota/Tectimicrobiota group</taxon>
        <taxon>Candidatus Tectimicrobiota</taxon>
        <taxon>Candidatus Entotheonellia</taxon>
        <taxon>Candidatus Entotheonellales</taxon>
        <taxon>Candidatus Entotheonellaceae</taxon>
        <taxon>Candidatus Entotheonella</taxon>
    </lineage>
</organism>
<dbReference type="InterPro" id="IPR036724">
    <property type="entry name" value="Cobalamin-bd_sf"/>
</dbReference>
<dbReference type="Pfam" id="PF02310">
    <property type="entry name" value="B12-binding"/>
    <property type="match status" value="1"/>
</dbReference>
<dbReference type="PANTHER" id="PTHR48101:SF1">
    <property type="entry name" value="METHYLMALONYL-COA MUTASE, LARGE SUBUNIT"/>
    <property type="match status" value="1"/>
</dbReference>
<feature type="non-terminal residue" evidence="9">
    <location>
        <position position="693"/>
    </location>
</feature>
<feature type="compositionally biased region" description="Basic and acidic residues" evidence="7">
    <location>
        <begin position="1"/>
        <end position="19"/>
    </location>
</feature>
<dbReference type="SUPFAM" id="SSF51703">
    <property type="entry name" value="Cobalamin (vitamin B12)-dependent enzymes"/>
    <property type="match status" value="1"/>
</dbReference>
<dbReference type="Gene3D" id="3.40.50.280">
    <property type="entry name" value="Cobalamin-binding domain"/>
    <property type="match status" value="1"/>
</dbReference>
<comment type="caution">
    <text evidence="9">The sequence shown here is derived from an EMBL/GenBank/DDBJ whole genome shotgun (WGS) entry which is preliminary data.</text>
</comment>
<sequence length="693" mass="75549">MEHGAEDTTRARWEQRMAEKPVTPSTTPSGFDVAPLYTPEDVQSVDFETDIGYPGEFPFTRGIYPSMYRGRLWTFREYAGFGTAEDTNARYRSLLEQGMTGLSVALDLPTQIGFDSDDPTVWDEVGRVGVAIDSLADMERLFEGIPLDKVSTNFTINTTSAPILAMYMAVGEQQGVAPEQLRGTLQNDPLKEYIARGTWLFPVDAALRLTGDVMAFCAQEVPKFNPISVSGSHMQQAGATPVESVALAFVHALAYIDLLLERGLSIDDFAPRISWNLGVVGTDLFEEAARFRAARRLWARLVQERYQPKNPASCMLRFYAGSGGNTLTVEEPLNNIVRVAIEVMASALGGAQAVHACSYDEAYAIPTEEAQLIALRTQQIIGYEAGLTRTVDPLAGSYYVESLTNAAEQKMREIIDEVMHVGVSRAIETGLVQERIMRSALLEEQRMESGEKVVVGVNKFRQAEGAAPIELHRADPEAYKRQVERTERVRRERDAGRVEAALVQLAAAAQSGTNIMPAMVEAVKAYATIGEICKTLTNVFGLYTDPAVSVVSGKQSSGLQKIQARTDDPKIRILVAKPGLDGHDRGAKTMALMLRDAGMEVIYTGIRNSVDAIVQAAIQEDVDMIGLSVLSGAHVGLTEQMMARLREKGIDDMHVVVGGVIPEADIEPLKALGAAAVFPGGRPFEAIVAELRS</sequence>
<evidence type="ECO:0000256" key="7">
    <source>
        <dbReference type="SAM" id="MobiDB-lite"/>
    </source>
</evidence>
<keyword evidence="6" id="KW-0170">Cobalt</keyword>
<comment type="similarity">
    <text evidence="2">Belongs to the methylmalonyl-CoA mutase family.</text>
</comment>
<dbReference type="PROSITE" id="PS51332">
    <property type="entry name" value="B12_BINDING"/>
    <property type="match status" value="1"/>
</dbReference>
<dbReference type="InterPro" id="IPR006158">
    <property type="entry name" value="Cobalamin-bd"/>
</dbReference>
<name>W4M6S4_9BACT</name>
<dbReference type="NCBIfam" id="TIGR00640">
    <property type="entry name" value="acid_CoA_mut_C"/>
    <property type="match status" value="1"/>
</dbReference>
<comment type="cofactor">
    <cofactor evidence="1">
        <name>adenosylcob(III)alamin</name>
        <dbReference type="ChEBI" id="CHEBI:18408"/>
    </cofactor>
</comment>
<keyword evidence="10" id="KW-1185">Reference proteome</keyword>
<evidence type="ECO:0000256" key="2">
    <source>
        <dbReference type="ARBA" id="ARBA00008465"/>
    </source>
</evidence>
<evidence type="ECO:0000256" key="6">
    <source>
        <dbReference type="ARBA" id="ARBA00023285"/>
    </source>
</evidence>
<evidence type="ECO:0000256" key="4">
    <source>
        <dbReference type="ARBA" id="ARBA00022723"/>
    </source>
</evidence>
<dbReference type="Proteomes" id="UP000019140">
    <property type="component" value="Unassembled WGS sequence"/>
</dbReference>
<dbReference type="GO" id="GO:0004494">
    <property type="term" value="F:methylmalonyl-CoA mutase activity"/>
    <property type="evidence" value="ECO:0007669"/>
    <property type="project" value="InterPro"/>
</dbReference>
<dbReference type="EMBL" id="AZHX01000908">
    <property type="protein sequence ID" value="ETX05641.1"/>
    <property type="molecule type" value="Genomic_DNA"/>
</dbReference>
<feature type="region of interest" description="Disordered" evidence="7">
    <location>
        <begin position="1"/>
        <end position="33"/>
    </location>
</feature>
<keyword evidence="3" id="KW-0846">Cobalamin</keyword>